<evidence type="ECO:0000256" key="4">
    <source>
        <dbReference type="ARBA" id="ARBA00023172"/>
    </source>
</evidence>
<proteinExistence type="inferred from homology"/>
<dbReference type="CDD" id="cd00796">
    <property type="entry name" value="INT_Rci_Hp1_C"/>
    <property type="match status" value="1"/>
</dbReference>
<keyword evidence="4" id="KW-0233">DNA recombination</keyword>
<dbReference type="PANTHER" id="PTHR30629">
    <property type="entry name" value="PROPHAGE INTEGRASE"/>
    <property type="match status" value="1"/>
</dbReference>
<name>A0A249MWZ5_SPHXE</name>
<dbReference type="Gene3D" id="1.10.150.130">
    <property type="match status" value="1"/>
</dbReference>
<dbReference type="InterPro" id="IPR013762">
    <property type="entry name" value="Integrase-like_cat_sf"/>
</dbReference>
<evidence type="ECO:0000259" key="5">
    <source>
        <dbReference type="PROSITE" id="PS51898"/>
    </source>
</evidence>
<evidence type="ECO:0000256" key="1">
    <source>
        <dbReference type="ARBA" id="ARBA00008857"/>
    </source>
</evidence>
<keyword evidence="2" id="KW-0229">DNA integration</keyword>
<dbReference type="GO" id="GO:0015074">
    <property type="term" value="P:DNA integration"/>
    <property type="evidence" value="ECO:0007669"/>
    <property type="project" value="UniProtKB-KW"/>
</dbReference>
<dbReference type="EMBL" id="CP022745">
    <property type="protein sequence ID" value="ASY45812.1"/>
    <property type="molecule type" value="Genomic_DNA"/>
</dbReference>
<dbReference type="SUPFAM" id="SSF56349">
    <property type="entry name" value="DNA breaking-rejoining enzymes"/>
    <property type="match status" value="1"/>
</dbReference>
<gene>
    <name evidence="6" type="ORF">CJD35_13470</name>
</gene>
<dbReference type="Proteomes" id="UP000217141">
    <property type="component" value="Chromosome I"/>
</dbReference>
<dbReference type="InterPro" id="IPR050808">
    <property type="entry name" value="Phage_Integrase"/>
</dbReference>
<dbReference type="Pfam" id="PF00589">
    <property type="entry name" value="Phage_integrase"/>
    <property type="match status" value="1"/>
</dbReference>
<feature type="domain" description="Tyr recombinase" evidence="5">
    <location>
        <begin position="80"/>
        <end position="251"/>
    </location>
</feature>
<dbReference type="GO" id="GO:0006310">
    <property type="term" value="P:DNA recombination"/>
    <property type="evidence" value="ECO:0007669"/>
    <property type="project" value="UniProtKB-KW"/>
</dbReference>
<dbReference type="GO" id="GO:0003677">
    <property type="term" value="F:DNA binding"/>
    <property type="evidence" value="ECO:0007669"/>
    <property type="project" value="UniProtKB-KW"/>
</dbReference>
<evidence type="ECO:0000313" key="6">
    <source>
        <dbReference type="EMBL" id="ASY45812.1"/>
    </source>
</evidence>
<dbReference type="KEGG" id="shyd:CJD35_13470"/>
<evidence type="ECO:0000313" key="7">
    <source>
        <dbReference type="Proteomes" id="UP000217141"/>
    </source>
</evidence>
<protein>
    <submittedName>
        <fullName evidence="6">Integrase</fullName>
    </submittedName>
</protein>
<keyword evidence="3" id="KW-0238">DNA-binding</keyword>
<organism evidence="6 7">
    <name type="scientific">Sphingobium xenophagum</name>
    <dbReference type="NCBI Taxonomy" id="121428"/>
    <lineage>
        <taxon>Bacteria</taxon>
        <taxon>Pseudomonadati</taxon>
        <taxon>Pseudomonadota</taxon>
        <taxon>Alphaproteobacteria</taxon>
        <taxon>Sphingomonadales</taxon>
        <taxon>Sphingomonadaceae</taxon>
        <taxon>Sphingobium</taxon>
    </lineage>
</organism>
<evidence type="ECO:0000256" key="3">
    <source>
        <dbReference type="ARBA" id="ARBA00023125"/>
    </source>
</evidence>
<dbReference type="InterPro" id="IPR011010">
    <property type="entry name" value="DNA_brk_join_enz"/>
</dbReference>
<dbReference type="Gene3D" id="1.10.443.10">
    <property type="entry name" value="Intergrase catalytic core"/>
    <property type="match status" value="1"/>
</dbReference>
<dbReference type="AlphaFoldDB" id="A0A249MWZ5"/>
<dbReference type="InterPro" id="IPR010998">
    <property type="entry name" value="Integrase_recombinase_N"/>
</dbReference>
<dbReference type="PANTHER" id="PTHR30629:SF2">
    <property type="entry name" value="PROPHAGE INTEGRASE INTS-RELATED"/>
    <property type="match status" value="1"/>
</dbReference>
<comment type="similarity">
    <text evidence="1">Belongs to the 'phage' integrase family.</text>
</comment>
<dbReference type="PROSITE" id="PS51898">
    <property type="entry name" value="TYR_RECOMBINASE"/>
    <property type="match status" value="1"/>
</dbReference>
<accession>A0A249MWZ5</accession>
<evidence type="ECO:0000256" key="2">
    <source>
        <dbReference type="ARBA" id="ARBA00022908"/>
    </source>
</evidence>
<dbReference type="InterPro" id="IPR002104">
    <property type="entry name" value="Integrase_catalytic"/>
</dbReference>
<reference evidence="6 7" key="1">
    <citation type="submission" date="2017-08" db="EMBL/GenBank/DDBJ databases">
        <title>Whole Genome Sequence of Sphingobium hydrophobicum C1: Insights into Adaption to the Electronic-waste Contaminated Sediment.</title>
        <authorList>
            <person name="Song D."/>
            <person name="Chen X."/>
            <person name="Xu M."/>
        </authorList>
    </citation>
    <scope>NUCLEOTIDE SEQUENCE [LARGE SCALE GENOMIC DNA]</scope>
    <source>
        <strain evidence="6 7">C1</strain>
    </source>
</reference>
<sequence length="255" mass="28618">MASIKRATVAWKAAAPFWQDMPIARVDIKSAEDYRQRRAHCKAITVRNELAVIRAALNWAEKQKLIKKAPFIQMPPIPASNVGHLSKAEFRRLLDHAQAPHIRIFLQLAVGTGARTNALLDLTWDRVDFERGVITLNPQDRVQTSKYRATVPMNAQLRTALQEAKEGALSDYVVEHGRDRVASIKNGFKAAARRAGLTATPHMLRHSAAVWMAMENVPFSQIAQFLGHTDSRITERVYARFSPSFLSNAAEALTW</sequence>